<organism evidence="1 2">
    <name type="scientific">Symbiodinium microadriaticum</name>
    <name type="common">Dinoflagellate</name>
    <name type="synonym">Zooxanthella microadriatica</name>
    <dbReference type="NCBI Taxonomy" id="2951"/>
    <lineage>
        <taxon>Eukaryota</taxon>
        <taxon>Sar</taxon>
        <taxon>Alveolata</taxon>
        <taxon>Dinophyceae</taxon>
        <taxon>Suessiales</taxon>
        <taxon>Symbiodiniaceae</taxon>
        <taxon>Symbiodinium</taxon>
    </lineage>
</organism>
<comment type="caution">
    <text evidence="1">The sequence shown here is derived from an EMBL/GenBank/DDBJ whole genome shotgun (WGS) entry which is preliminary data.</text>
</comment>
<dbReference type="Gene3D" id="3.30.70.270">
    <property type="match status" value="1"/>
</dbReference>
<evidence type="ECO:0000313" key="1">
    <source>
        <dbReference type="EMBL" id="OLQ14569.1"/>
    </source>
</evidence>
<dbReference type="Gene3D" id="3.10.10.10">
    <property type="entry name" value="HIV Type 1 Reverse Transcriptase, subunit A, domain 1"/>
    <property type="match status" value="1"/>
</dbReference>
<dbReference type="EMBL" id="LSRX01000014">
    <property type="protein sequence ID" value="OLQ14569.1"/>
    <property type="molecule type" value="Genomic_DNA"/>
</dbReference>
<dbReference type="Proteomes" id="UP000186817">
    <property type="component" value="Unassembled WGS sequence"/>
</dbReference>
<proteinExistence type="predicted"/>
<dbReference type="InterPro" id="IPR043502">
    <property type="entry name" value="DNA/RNA_pol_sf"/>
</dbReference>
<keyword evidence="2" id="KW-1185">Reference proteome</keyword>
<dbReference type="AlphaFoldDB" id="A0A1Q9F4M9"/>
<reference evidence="1 2" key="1">
    <citation type="submission" date="2016-02" db="EMBL/GenBank/DDBJ databases">
        <title>Genome analysis of coral dinoflagellate symbionts highlights evolutionary adaptations to a symbiotic lifestyle.</title>
        <authorList>
            <person name="Aranda M."/>
            <person name="Li Y."/>
            <person name="Liew Y.J."/>
            <person name="Baumgarten S."/>
            <person name="Simakov O."/>
            <person name="Wilson M."/>
            <person name="Piel J."/>
            <person name="Ashoor H."/>
            <person name="Bougouffa S."/>
            <person name="Bajic V.B."/>
            <person name="Ryu T."/>
            <person name="Ravasi T."/>
            <person name="Bayer T."/>
            <person name="Micklem G."/>
            <person name="Kim H."/>
            <person name="Bhak J."/>
            <person name="Lajeunesse T.C."/>
            <person name="Voolstra C.R."/>
        </authorList>
    </citation>
    <scope>NUCLEOTIDE SEQUENCE [LARGE SCALE GENOMIC DNA]</scope>
    <source>
        <strain evidence="1 2">CCMP2467</strain>
    </source>
</reference>
<dbReference type="SUPFAM" id="SSF56672">
    <property type="entry name" value="DNA/RNA polymerases"/>
    <property type="match status" value="1"/>
</dbReference>
<name>A0A1Q9F4M9_SYMMI</name>
<protein>
    <submittedName>
        <fullName evidence="1">Uncharacterized protein</fullName>
    </submittedName>
</protein>
<dbReference type="OrthoDB" id="425707at2759"/>
<evidence type="ECO:0000313" key="2">
    <source>
        <dbReference type="Proteomes" id="UP000186817"/>
    </source>
</evidence>
<accession>A0A1Q9F4M9</accession>
<sequence>MPALLADEGTVSHEDPVKPYIDPALASSPAALGRFYGRLHKSQMLSFVSGRHAHTVGVFFVHKKNGKLRLILDTRLANRALRKPLTTRLPTPAAWSSLEVGAEDTLFTAAGDVADAFHRMALPSNLQHLLRLPAIKCKFVDPKLWPAGCKREDYITPEYATLPMGWSSSLFFCQHTLQSAAAKAGLLESDCIEDRSWIGHISPGRVVHAEYVENFFVCGTDRERVQKSFDGVRRVLETWGFDIHEVTDAQPVVEGLGLRLDGTEKRVTLTSSRIWKLRLAALAIGRLKSPPPAKVIEKVVGHFTFAMMVRREALSVFSSVYQYIHAPKPGRSLWLLAQAEIVQASSLLPLLSTSWALPWDTVVSATDSSDFGYGVCERILDVRAVASCGRPCEQWRYSVEGAIRARARALGLERDEHLDSDQQYACSRFLALTLAPLVPILSTGMERIVRVLRPPVSEAASRPHKARRTDPQTPDTVAILTGSNSALEMGKLRRTSTKDRYLKALQAFYQWVQFYLVVTSDWDALLTAYLNELYALNQNVSAAE</sequence>
<gene>
    <name evidence="1" type="ORF">AK812_SmicGene1346</name>
</gene>
<dbReference type="InterPro" id="IPR043128">
    <property type="entry name" value="Rev_trsase/Diguanyl_cyclase"/>
</dbReference>